<evidence type="ECO:0000313" key="1">
    <source>
        <dbReference type="EMBL" id="KAI5649294.1"/>
    </source>
</evidence>
<sequence length="197" mass="22670">MAGEVDQERHSSVQEMVNHGVHELPNKYICKDPVYDGSKNPTSLPSIEIPVINHGIEVGILGEMEEISREFFHLPKEEKQKYTRQADDLEGYGTDRLYLIVNPEDGRKLQFLPQNPIDFSFLNQYGEKPLIFCRFNFYPACPRPEQVLGLKPHTDASVLTILLQDKEVEGLQLVKDNQWYKFLLSCLTLFSLMQVIS</sequence>
<keyword evidence="2" id="KW-1185">Reference proteome</keyword>
<gene>
    <name evidence="1" type="ORF">M9H77_35299</name>
</gene>
<organism evidence="1 2">
    <name type="scientific">Catharanthus roseus</name>
    <name type="common">Madagascar periwinkle</name>
    <name type="synonym">Vinca rosea</name>
    <dbReference type="NCBI Taxonomy" id="4058"/>
    <lineage>
        <taxon>Eukaryota</taxon>
        <taxon>Viridiplantae</taxon>
        <taxon>Streptophyta</taxon>
        <taxon>Embryophyta</taxon>
        <taxon>Tracheophyta</taxon>
        <taxon>Spermatophyta</taxon>
        <taxon>Magnoliopsida</taxon>
        <taxon>eudicotyledons</taxon>
        <taxon>Gunneridae</taxon>
        <taxon>Pentapetalae</taxon>
        <taxon>asterids</taxon>
        <taxon>lamiids</taxon>
        <taxon>Gentianales</taxon>
        <taxon>Apocynaceae</taxon>
        <taxon>Rauvolfioideae</taxon>
        <taxon>Vinceae</taxon>
        <taxon>Catharanthinae</taxon>
        <taxon>Catharanthus</taxon>
    </lineage>
</organism>
<evidence type="ECO:0000313" key="2">
    <source>
        <dbReference type="Proteomes" id="UP001060085"/>
    </source>
</evidence>
<reference evidence="2" key="1">
    <citation type="journal article" date="2023" name="Nat. Plants">
        <title>Single-cell RNA sequencing provides a high-resolution roadmap for understanding the multicellular compartmentation of specialized metabolism.</title>
        <authorList>
            <person name="Sun S."/>
            <person name="Shen X."/>
            <person name="Li Y."/>
            <person name="Li Y."/>
            <person name="Wang S."/>
            <person name="Li R."/>
            <person name="Zhang H."/>
            <person name="Shen G."/>
            <person name="Guo B."/>
            <person name="Wei J."/>
            <person name="Xu J."/>
            <person name="St-Pierre B."/>
            <person name="Chen S."/>
            <person name="Sun C."/>
        </authorList>
    </citation>
    <scope>NUCLEOTIDE SEQUENCE [LARGE SCALE GENOMIC DNA]</scope>
</reference>
<comment type="caution">
    <text evidence="1">The sequence shown here is derived from an EMBL/GenBank/DDBJ whole genome shotgun (WGS) entry which is preliminary data.</text>
</comment>
<name>A0ACB9ZNM3_CATRO</name>
<proteinExistence type="predicted"/>
<protein>
    <submittedName>
        <fullName evidence="1">Uncharacterized protein</fullName>
    </submittedName>
</protein>
<dbReference type="Proteomes" id="UP001060085">
    <property type="component" value="Linkage Group LG08"/>
</dbReference>
<dbReference type="EMBL" id="CM044708">
    <property type="protein sequence ID" value="KAI5649294.1"/>
    <property type="molecule type" value="Genomic_DNA"/>
</dbReference>
<accession>A0ACB9ZNM3</accession>